<dbReference type="EMBL" id="CP024793">
    <property type="protein sequence ID" value="AUB44608.1"/>
    <property type="molecule type" value="Genomic_DNA"/>
</dbReference>
<name>A0A2K8TA81_9NOSO</name>
<dbReference type="Gene3D" id="2.60.120.1140">
    <property type="entry name" value="Protein of unknown function DUF192"/>
    <property type="match status" value="1"/>
</dbReference>
<gene>
    <name evidence="2" type="ORF">COO91_10846</name>
</gene>
<dbReference type="InterPro" id="IPR003795">
    <property type="entry name" value="DUF192"/>
</dbReference>
<protein>
    <recommendedName>
        <fullName evidence="4">DUF192 domain-containing protein</fullName>
    </recommendedName>
</protein>
<keyword evidence="3" id="KW-1185">Reference proteome</keyword>
<organism evidence="2 3">
    <name type="scientific">Nostoc flagelliforme CCNUN1</name>
    <dbReference type="NCBI Taxonomy" id="2038116"/>
    <lineage>
        <taxon>Bacteria</taxon>
        <taxon>Bacillati</taxon>
        <taxon>Cyanobacteriota</taxon>
        <taxon>Cyanophyceae</taxon>
        <taxon>Nostocales</taxon>
        <taxon>Nostocaceae</taxon>
        <taxon>Nostoc</taxon>
    </lineage>
</organism>
<dbReference type="Pfam" id="PF02643">
    <property type="entry name" value="DUF192"/>
    <property type="match status" value="1"/>
</dbReference>
<evidence type="ECO:0008006" key="4">
    <source>
        <dbReference type="Google" id="ProtNLM"/>
    </source>
</evidence>
<dbReference type="InterPro" id="IPR038695">
    <property type="entry name" value="Saro_0823-like_sf"/>
</dbReference>
<reference evidence="2 3" key="1">
    <citation type="submission" date="2017-11" db="EMBL/GenBank/DDBJ databases">
        <title>Complete genome of a free-living desiccation-tolerant cyanobacterium and its photosynthetic adaptation to extreme terrestrial habitat.</title>
        <authorList>
            <person name="Shang J."/>
        </authorList>
    </citation>
    <scope>NUCLEOTIDE SEQUENCE [LARGE SCALE GENOMIC DNA]</scope>
    <source>
        <strain evidence="2 3">CCNUN1</strain>
        <plasmid evidence="3">pnfsy08</plasmid>
    </source>
</reference>
<feature type="transmembrane region" description="Helical" evidence="1">
    <location>
        <begin position="20"/>
        <end position="41"/>
    </location>
</feature>
<keyword evidence="1" id="KW-0472">Membrane</keyword>
<dbReference type="AlphaFoldDB" id="A0A2K8TA81"/>
<keyword evidence="1" id="KW-0812">Transmembrane</keyword>
<dbReference type="Proteomes" id="UP000232003">
    <property type="component" value="Plasmid pNFSY08"/>
</dbReference>
<evidence type="ECO:0000313" key="2">
    <source>
        <dbReference type="EMBL" id="AUB44608.1"/>
    </source>
</evidence>
<accession>A0A2K8TA81</accession>
<dbReference type="KEGG" id="nfl:COO91_10846"/>
<geneLocation type="plasmid" evidence="3">
    <name>pnfsy08</name>
</geneLocation>
<proteinExistence type="predicted"/>
<dbReference type="PANTHER" id="PTHR37953:SF1">
    <property type="entry name" value="UPF0127 PROTEIN MJ1496"/>
    <property type="match status" value="1"/>
</dbReference>
<dbReference type="PANTHER" id="PTHR37953">
    <property type="entry name" value="UPF0127 PROTEIN MJ1496"/>
    <property type="match status" value="1"/>
</dbReference>
<keyword evidence="1" id="KW-1133">Transmembrane helix</keyword>
<dbReference type="OrthoDB" id="5526466at2"/>
<sequence>MQLVKIPTTIDLYAAAYKLLNILGPIAGISIIVASTTIAYLQTRPQHLPITQMLTYNNRTFKLEVATTPVELEKGLKFRNHLPGDRGMLFNLGKEYKNVPFWMEQVKIPLDIIFIKDSMVTTVIYNAPPCAKNPCPIYKGSVATQVLELPSGTVKIQIGDKLNIQPLSVPY</sequence>
<evidence type="ECO:0000313" key="3">
    <source>
        <dbReference type="Proteomes" id="UP000232003"/>
    </source>
</evidence>
<evidence type="ECO:0000256" key="1">
    <source>
        <dbReference type="SAM" id="Phobius"/>
    </source>
</evidence>
<keyword evidence="2" id="KW-0614">Plasmid</keyword>
<dbReference type="RefSeq" id="WP_100904246.1">
    <property type="nucleotide sequence ID" value="NZ_CAWNNC010000009.1"/>
</dbReference>